<keyword evidence="2" id="KW-1185">Reference proteome</keyword>
<gene>
    <name evidence="1" type="ORF">BJ138DRAFT_1083638</name>
</gene>
<proteinExistence type="predicted"/>
<sequence>MLRFLTAFGVLQLAIAGGLYLNLRPILIASGWGRTFESLGNKQCTTVPELKACEKVVLHHPSGVLYLACSTQISRTYWTPALDRLDSSGMSTEDYVATYNPKTKKVQRMTLSGFNSSRGINVHGMDVVASSSDPSTLYVYLVNHRKPLIGDSRKVGADSAIEVFRTQLGSDVLTHLQTFEDPSVIITPNDIAGSSDGKSFHVTNDHSLKAGWRRHLNTLLQPSDTSVAYCHADHGCKFAVKGLHASNGIVKGRGANETFYVVDCTLGDISVLERQSDDTLVLTEVIKTGTASDNLSIDENGVLWVAGLSDGVGMVTKQMNDPTVKIASSALRITINEGPGAFYGDKYKVDKVFEDPGELASGTTSATYDARRNRLYMHGLISPHLTVCQL</sequence>
<accession>A0ACB8AGL7</accession>
<organism evidence="1 2">
    <name type="scientific">Hygrophoropsis aurantiaca</name>
    <dbReference type="NCBI Taxonomy" id="72124"/>
    <lineage>
        <taxon>Eukaryota</taxon>
        <taxon>Fungi</taxon>
        <taxon>Dikarya</taxon>
        <taxon>Basidiomycota</taxon>
        <taxon>Agaricomycotina</taxon>
        <taxon>Agaricomycetes</taxon>
        <taxon>Agaricomycetidae</taxon>
        <taxon>Boletales</taxon>
        <taxon>Coniophorineae</taxon>
        <taxon>Hygrophoropsidaceae</taxon>
        <taxon>Hygrophoropsis</taxon>
    </lineage>
</organism>
<dbReference type="Proteomes" id="UP000790377">
    <property type="component" value="Unassembled WGS sequence"/>
</dbReference>
<name>A0ACB8AGL7_9AGAM</name>
<protein>
    <submittedName>
        <fullName evidence="1">Uncharacterized protein</fullName>
    </submittedName>
</protein>
<reference evidence="1" key="1">
    <citation type="journal article" date="2021" name="New Phytol.">
        <title>Evolutionary innovations through gain and loss of genes in the ectomycorrhizal Boletales.</title>
        <authorList>
            <person name="Wu G."/>
            <person name="Miyauchi S."/>
            <person name="Morin E."/>
            <person name="Kuo A."/>
            <person name="Drula E."/>
            <person name="Varga T."/>
            <person name="Kohler A."/>
            <person name="Feng B."/>
            <person name="Cao Y."/>
            <person name="Lipzen A."/>
            <person name="Daum C."/>
            <person name="Hundley H."/>
            <person name="Pangilinan J."/>
            <person name="Johnson J."/>
            <person name="Barry K."/>
            <person name="LaButti K."/>
            <person name="Ng V."/>
            <person name="Ahrendt S."/>
            <person name="Min B."/>
            <person name="Choi I.G."/>
            <person name="Park H."/>
            <person name="Plett J.M."/>
            <person name="Magnuson J."/>
            <person name="Spatafora J.W."/>
            <person name="Nagy L.G."/>
            <person name="Henrissat B."/>
            <person name="Grigoriev I.V."/>
            <person name="Yang Z.L."/>
            <person name="Xu J."/>
            <person name="Martin F.M."/>
        </authorList>
    </citation>
    <scope>NUCLEOTIDE SEQUENCE</scope>
    <source>
        <strain evidence="1">ATCC 28755</strain>
    </source>
</reference>
<comment type="caution">
    <text evidence="1">The sequence shown here is derived from an EMBL/GenBank/DDBJ whole genome shotgun (WGS) entry which is preliminary data.</text>
</comment>
<evidence type="ECO:0000313" key="2">
    <source>
        <dbReference type="Proteomes" id="UP000790377"/>
    </source>
</evidence>
<evidence type="ECO:0000313" key="1">
    <source>
        <dbReference type="EMBL" id="KAH7912397.1"/>
    </source>
</evidence>
<dbReference type="EMBL" id="MU267652">
    <property type="protein sequence ID" value="KAH7912397.1"/>
    <property type="molecule type" value="Genomic_DNA"/>
</dbReference>